<sequence>MRQLRALYNTAGYRESFEWETYGRLLILTGQRHGDVMNFHMERFKDGDMHLPTSKNGTPHIVALGPRGQSLAQFACFGFNMATTAHYKRRWFRRAGVPLSYRLHDIRRSFATHLAEAGEDEADIDRMLNHCASQTARGVARTYNRARRLSQRREIAHQWERMLFD</sequence>
<gene>
    <name evidence="5" type="ORF">SAMN04488042_101667</name>
</gene>
<dbReference type="SUPFAM" id="SSF56349">
    <property type="entry name" value="DNA breaking-rejoining enzymes"/>
    <property type="match status" value="1"/>
</dbReference>
<dbReference type="Gene3D" id="1.10.443.10">
    <property type="entry name" value="Intergrase catalytic core"/>
    <property type="match status" value="1"/>
</dbReference>
<accession>A0A1I4IP31</accession>
<dbReference type="PANTHER" id="PTHR30629:SF2">
    <property type="entry name" value="PROPHAGE INTEGRASE INTS-RELATED"/>
    <property type="match status" value="1"/>
</dbReference>
<evidence type="ECO:0000256" key="3">
    <source>
        <dbReference type="ARBA" id="ARBA00023172"/>
    </source>
</evidence>
<keyword evidence="3" id="KW-0233">DNA recombination</keyword>
<dbReference type="InterPro" id="IPR002104">
    <property type="entry name" value="Integrase_catalytic"/>
</dbReference>
<dbReference type="Pfam" id="PF00589">
    <property type="entry name" value="Phage_integrase"/>
    <property type="match status" value="1"/>
</dbReference>
<evidence type="ECO:0000256" key="1">
    <source>
        <dbReference type="ARBA" id="ARBA00008857"/>
    </source>
</evidence>
<evidence type="ECO:0000313" key="5">
    <source>
        <dbReference type="EMBL" id="SFL55561.1"/>
    </source>
</evidence>
<dbReference type="InterPro" id="IPR011010">
    <property type="entry name" value="DNA_brk_join_enz"/>
</dbReference>
<dbReference type="GO" id="GO:0003677">
    <property type="term" value="F:DNA binding"/>
    <property type="evidence" value="ECO:0007669"/>
    <property type="project" value="InterPro"/>
</dbReference>
<name>A0A1I4IP31_9RHOB</name>
<evidence type="ECO:0000313" key="6">
    <source>
        <dbReference type="Proteomes" id="UP000199144"/>
    </source>
</evidence>
<keyword evidence="6" id="KW-1185">Reference proteome</keyword>
<keyword evidence="2" id="KW-0229">DNA integration</keyword>
<feature type="domain" description="Tyr recombinase" evidence="4">
    <location>
        <begin position="1"/>
        <end position="157"/>
    </location>
</feature>
<comment type="similarity">
    <text evidence="1">Belongs to the 'phage' integrase family.</text>
</comment>
<dbReference type="AlphaFoldDB" id="A0A1I4IP31"/>
<dbReference type="Proteomes" id="UP000199144">
    <property type="component" value="Unassembled WGS sequence"/>
</dbReference>
<dbReference type="EMBL" id="FOTQ01000001">
    <property type="protein sequence ID" value="SFL55561.1"/>
    <property type="molecule type" value="Genomic_DNA"/>
</dbReference>
<dbReference type="PROSITE" id="PS51898">
    <property type="entry name" value="TYR_RECOMBINASE"/>
    <property type="match status" value="1"/>
</dbReference>
<organism evidence="5 6">
    <name type="scientific">Shimia aestuarii</name>
    <dbReference type="NCBI Taxonomy" id="254406"/>
    <lineage>
        <taxon>Bacteria</taxon>
        <taxon>Pseudomonadati</taxon>
        <taxon>Pseudomonadota</taxon>
        <taxon>Alphaproteobacteria</taxon>
        <taxon>Rhodobacterales</taxon>
        <taxon>Roseobacteraceae</taxon>
    </lineage>
</organism>
<dbReference type="InterPro" id="IPR050808">
    <property type="entry name" value="Phage_Integrase"/>
</dbReference>
<reference evidence="5 6" key="1">
    <citation type="submission" date="2016-10" db="EMBL/GenBank/DDBJ databases">
        <authorList>
            <person name="de Groot N.N."/>
        </authorList>
    </citation>
    <scope>NUCLEOTIDE SEQUENCE [LARGE SCALE GENOMIC DNA]</scope>
    <source>
        <strain evidence="5 6">DSM 15283</strain>
    </source>
</reference>
<dbReference type="PANTHER" id="PTHR30629">
    <property type="entry name" value="PROPHAGE INTEGRASE"/>
    <property type="match status" value="1"/>
</dbReference>
<dbReference type="GO" id="GO:0006310">
    <property type="term" value="P:DNA recombination"/>
    <property type="evidence" value="ECO:0007669"/>
    <property type="project" value="UniProtKB-KW"/>
</dbReference>
<protein>
    <submittedName>
        <fullName evidence="5">Phage integrase family protein</fullName>
    </submittedName>
</protein>
<dbReference type="GO" id="GO:0015074">
    <property type="term" value="P:DNA integration"/>
    <property type="evidence" value="ECO:0007669"/>
    <property type="project" value="UniProtKB-KW"/>
</dbReference>
<dbReference type="InterPro" id="IPR013762">
    <property type="entry name" value="Integrase-like_cat_sf"/>
</dbReference>
<evidence type="ECO:0000256" key="2">
    <source>
        <dbReference type="ARBA" id="ARBA00022908"/>
    </source>
</evidence>
<dbReference type="STRING" id="254406.SAMN04488042_101667"/>
<proteinExistence type="inferred from homology"/>
<evidence type="ECO:0000259" key="4">
    <source>
        <dbReference type="PROSITE" id="PS51898"/>
    </source>
</evidence>